<dbReference type="EMBL" id="BFBB01000002">
    <property type="protein sequence ID" value="GBF48791.1"/>
    <property type="molecule type" value="Genomic_DNA"/>
</dbReference>
<dbReference type="SUPFAM" id="SSF53756">
    <property type="entry name" value="UDP-Glycosyltransferase/glycogen phosphorylase"/>
    <property type="match status" value="1"/>
</dbReference>
<dbReference type="RefSeq" id="WP_135354967.1">
    <property type="nucleotide sequence ID" value="NZ_BFBB01000002.1"/>
</dbReference>
<dbReference type="PANTHER" id="PTHR12526">
    <property type="entry name" value="GLYCOSYLTRANSFERASE"/>
    <property type="match status" value="1"/>
</dbReference>
<dbReference type="Proteomes" id="UP000245133">
    <property type="component" value="Unassembled WGS sequence"/>
</dbReference>
<evidence type="ECO:0000313" key="2">
    <source>
        <dbReference type="Proteomes" id="UP000245133"/>
    </source>
</evidence>
<comment type="caution">
    <text evidence="1">The sequence shown here is derived from an EMBL/GenBank/DDBJ whole genome shotgun (WGS) entry which is preliminary data.</text>
</comment>
<evidence type="ECO:0008006" key="3">
    <source>
        <dbReference type="Google" id="ProtNLM"/>
    </source>
</evidence>
<dbReference type="Pfam" id="PF13692">
    <property type="entry name" value="Glyco_trans_1_4"/>
    <property type="match status" value="1"/>
</dbReference>
<evidence type="ECO:0000313" key="1">
    <source>
        <dbReference type="EMBL" id="GBF48791.1"/>
    </source>
</evidence>
<name>A0A2P2DVX8_9LEPT</name>
<accession>A0A2P2DVX8</accession>
<dbReference type="AlphaFoldDB" id="A0A2P2DVX8"/>
<dbReference type="OrthoDB" id="9807209at2"/>
<protein>
    <recommendedName>
        <fullName evidence="3">Glycosyltransferase</fullName>
    </recommendedName>
</protein>
<proteinExistence type="predicted"/>
<gene>
    <name evidence="1" type="ORF">LPTSP4_02910</name>
</gene>
<dbReference type="Gene3D" id="3.40.50.2000">
    <property type="entry name" value="Glycogen Phosphorylase B"/>
    <property type="match status" value="2"/>
</dbReference>
<keyword evidence="2" id="KW-1185">Reference proteome</keyword>
<reference evidence="1 2" key="1">
    <citation type="submission" date="2018-02" db="EMBL/GenBank/DDBJ databases">
        <title>Novel Leptospira species isolated from soil and water in Japan.</title>
        <authorList>
            <person name="Nakao R."/>
            <person name="Masuzawa T."/>
        </authorList>
    </citation>
    <scope>NUCLEOTIDE SEQUENCE [LARGE SCALE GENOMIC DNA]</scope>
    <source>
        <strain evidence="1 2">YH101</strain>
    </source>
</reference>
<organism evidence="1 2">
    <name type="scientific">Leptospira ryugenii</name>
    <dbReference type="NCBI Taxonomy" id="1917863"/>
    <lineage>
        <taxon>Bacteria</taxon>
        <taxon>Pseudomonadati</taxon>
        <taxon>Spirochaetota</taxon>
        <taxon>Spirochaetia</taxon>
        <taxon>Leptospirales</taxon>
        <taxon>Leptospiraceae</taxon>
        <taxon>Leptospira</taxon>
    </lineage>
</organism>
<sequence length="503" mass="58290">MLKIVKKLFAFIFKLGFLKSLWFRLSDLMASNVSYHSRQHLDLNAVVFQSYDVFEQFIKKVFFPEHKNILFNLKPFFLNLIGIYSREAKSPLQLHKDLVSLLLGNESKIGKKFSIPDVVTSDPVKRKKILFVSNMFPSVLHGGGLRIFDIIFHLSKDHDIYLLSSFFPENDKESFSYIKDKLKGHFFFHIGDIKVEYFRKWVKQNPNEIKDFDAIFLEYHKSLDLLETLRPYGKRIIFTYMECLSLSYYLRFVQTENWSKRYFADDLELFIRYALLEKYALEVCDEAIAVTDHDADFIAKFSPLRPKVINHCVSDFSIWNRLETAKFTPINNSVLFLGNFFHPPNVDGIFWYIQNVHPIVKRYIPDYKLLVVGAGKIENLAEKCKDDASIKFTGYVEDIVPEILSSTICISPLISGAGLRGKVNQYSACKKASVNTSIGLKGLPYTHNKDTLMADTPDDFAKGVVKLLSDADFRIFIQTHAYKIAKEHFSWESKIREIESLIS</sequence>
<dbReference type="CDD" id="cd03801">
    <property type="entry name" value="GT4_PimA-like"/>
    <property type="match status" value="1"/>
</dbReference>